<comment type="cofactor">
    <cofactor evidence="5">
        <name>[2Fe-2S] cluster</name>
        <dbReference type="ChEBI" id="CHEBI:190135"/>
    </cofactor>
</comment>
<dbReference type="InterPro" id="IPR045131">
    <property type="entry name" value="CISD1/2"/>
</dbReference>
<evidence type="ECO:0000313" key="8">
    <source>
        <dbReference type="Proteomes" id="UP001457282"/>
    </source>
</evidence>
<dbReference type="Gene3D" id="3.40.5.90">
    <property type="entry name" value="CDGSH iron-sulfur domain, mitoNEET-type"/>
    <property type="match status" value="1"/>
</dbReference>
<evidence type="ECO:0000256" key="3">
    <source>
        <dbReference type="ARBA" id="ARBA00023004"/>
    </source>
</evidence>
<keyword evidence="1" id="KW-0001">2Fe-2S</keyword>
<reference evidence="7 8" key="1">
    <citation type="journal article" date="2023" name="G3 (Bethesda)">
        <title>A chromosome-length genome assembly and annotation of blackberry (Rubus argutus, cv. 'Hillquist').</title>
        <authorList>
            <person name="Bruna T."/>
            <person name="Aryal R."/>
            <person name="Dudchenko O."/>
            <person name="Sargent D.J."/>
            <person name="Mead D."/>
            <person name="Buti M."/>
            <person name="Cavallini A."/>
            <person name="Hytonen T."/>
            <person name="Andres J."/>
            <person name="Pham M."/>
            <person name="Weisz D."/>
            <person name="Mascagni F."/>
            <person name="Usai G."/>
            <person name="Natali L."/>
            <person name="Bassil N."/>
            <person name="Fernandez G.E."/>
            <person name="Lomsadze A."/>
            <person name="Armour M."/>
            <person name="Olukolu B."/>
            <person name="Poorten T."/>
            <person name="Britton C."/>
            <person name="Davik J."/>
            <person name="Ashrafi H."/>
            <person name="Aiden E.L."/>
            <person name="Borodovsky M."/>
            <person name="Worthington M."/>
        </authorList>
    </citation>
    <scope>NUCLEOTIDE SEQUENCE [LARGE SCALE GENOMIC DNA]</scope>
    <source>
        <strain evidence="7">PI 553951</strain>
    </source>
</reference>
<dbReference type="InterPro" id="IPR018967">
    <property type="entry name" value="FeS-contain_CDGSH-typ"/>
</dbReference>
<evidence type="ECO:0000313" key="7">
    <source>
        <dbReference type="EMBL" id="KAK9914132.1"/>
    </source>
</evidence>
<dbReference type="GO" id="GO:0010506">
    <property type="term" value="P:regulation of autophagy"/>
    <property type="evidence" value="ECO:0007669"/>
    <property type="project" value="InterPro"/>
</dbReference>
<evidence type="ECO:0000256" key="1">
    <source>
        <dbReference type="ARBA" id="ARBA00022714"/>
    </source>
</evidence>
<dbReference type="PANTHER" id="PTHR13680">
    <property type="entry name" value="CDGSH IRON-SULFUR DOMAIN-CONTAINING PROTEIN 1"/>
    <property type="match status" value="1"/>
</dbReference>
<keyword evidence="3" id="KW-0408">Iron</keyword>
<dbReference type="GO" id="GO:0046872">
    <property type="term" value="F:metal ion binding"/>
    <property type="evidence" value="ECO:0007669"/>
    <property type="project" value="UniProtKB-KW"/>
</dbReference>
<proteinExistence type="predicted"/>
<dbReference type="GO" id="GO:0051537">
    <property type="term" value="F:2 iron, 2 sulfur cluster binding"/>
    <property type="evidence" value="ECO:0007669"/>
    <property type="project" value="UniProtKB-KW"/>
</dbReference>
<gene>
    <name evidence="7" type="ORF">M0R45_037926</name>
</gene>
<keyword evidence="4" id="KW-0411">Iron-sulfur</keyword>
<evidence type="ECO:0000256" key="2">
    <source>
        <dbReference type="ARBA" id="ARBA00022723"/>
    </source>
</evidence>
<accession>A0AAW1W1H3</accession>
<dbReference type="Proteomes" id="UP001457282">
    <property type="component" value="Unassembled WGS sequence"/>
</dbReference>
<evidence type="ECO:0000259" key="6">
    <source>
        <dbReference type="SMART" id="SM00704"/>
    </source>
</evidence>
<dbReference type="PANTHER" id="PTHR13680:SF5">
    <property type="entry name" value="CDGSH IRON-SULFUR DOMAIN-CONTAINING PROTEIN 1"/>
    <property type="match status" value="1"/>
</dbReference>
<keyword evidence="8" id="KW-1185">Reference proteome</keyword>
<protein>
    <recommendedName>
        <fullName evidence="6">Iron-binding zinc finger CDGSH type domain-containing protein</fullName>
    </recommendedName>
</protein>
<sequence>MASIVSTAGLVSCGYRKSSSQGSNLSSRRSTTFGTHYLAYPSCSSIGADFNRRQKPIVVVKAEVQPINPEIRKTEAKVVDSVVLTELAKPLTAYCRCWRSGTFPLCDGSHVKHNKATGDNVGPLLLKKE</sequence>
<dbReference type="InterPro" id="IPR042216">
    <property type="entry name" value="MitoNEET_CISD"/>
</dbReference>
<comment type="caution">
    <text evidence="7">The sequence shown here is derived from an EMBL/GenBank/DDBJ whole genome shotgun (WGS) entry which is preliminary data.</text>
</comment>
<keyword evidence="2" id="KW-0479">Metal-binding</keyword>
<dbReference type="FunFam" id="3.40.5.90:FF:000001">
    <property type="entry name" value="CDGSH iron-sulfur domain-containing protein 1"/>
    <property type="match status" value="1"/>
</dbReference>
<feature type="domain" description="Iron-binding zinc finger CDGSH type" evidence="6">
    <location>
        <begin position="80"/>
        <end position="116"/>
    </location>
</feature>
<dbReference type="EMBL" id="JBEDUW010000007">
    <property type="protein sequence ID" value="KAK9914132.1"/>
    <property type="molecule type" value="Genomic_DNA"/>
</dbReference>
<dbReference type="GO" id="GO:0005741">
    <property type="term" value="C:mitochondrial outer membrane"/>
    <property type="evidence" value="ECO:0007669"/>
    <property type="project" value="TreeGrafter"/>
</dbReference>
<dbReference type="SMART" id="SM00704">
    <property type="entry name" value="ZnF_CDGSH"/>
    <property type="match status" value="1"/>
</dbReference>
<organism evidence="7 8">
    <name type="scientific">Rubus argutus</name>
    <name type="common">Southern blackberry</name>
    <dbReference type="NCBI Taxonomy" id="59490"/>
    <lineage>
        <taxon>Eukaryota</taxon>
        <taxon>Viridiplantae</taxon>
        <taxon>Streptophyta</taxon>
        <taxon>Embryophyta</taxon>
        <taxon>Tracheophyta</taxon>
        <taxon>Spermatophyta</taxon>
        <taxon>Magnoliopsida</taxon>
        <taxon>eudicotyledons</taxon>
        <taxon>Gunneridae</taxon>
        <taxon>Pentapetalae</taxon>
        <taxon>rosids</taxon>
        <taxon>fabids</taxon>
        <taxon>Rosales</taxon>
        <taxon>Rosaceae</taxon>
        <taxon>Rosoideae</taxon>
        <taxon>Rosoideae incertae sedis</taxon>
        <taxon>Rubus</taxon>
    </lineage>
</organism>
<evidence type="ECO:0000256" key="4">
    <source>
        <dbReference type="ARBA" id="ARBA00023014"/>
    </source>
</evidence>
<dbReference type="Pfam" id="PF09360">
    <property type="entry name" value="zf-CDGSH"/>
    <property type="match status" value="1"/>
</dbReference>
<name>A0AAW1W1H3_RUBAR</name>
<dbReference type="AlphaFoldDB" id="A0AAW1W1H3"/>
<evidence type="ECO:0000256" key="5">
    <source>
        <dbReference type="ARBA" id="ARBA00034078"/>
    </source>
</evidence>